<evidence type="ECO:0000256" key="7">
    <source>
        <dbReference type="SAM" id="Phobius"/>
    </source>
</evidence>
<comment type="similarity">
    <text evidence="2 6">Belongs to the OXA1/ALB3/YidC family.</text>
</comment>
<dbReference type="STRING" id="765915.A0A1Y2HMF3"/>
<evidence type="ECO:0000259" key="8">
    <source>
        <dbReference type="Pfam" id="PF02096"/>
    </source>
</evidence>
<dbReference type="PANTHER" id="PTHR12428">
    <property type="entry name" value="OXA1"/>
    <property type="match status" value="1"/>
</dbReference>
<organism evidence="9 10">
    <name type="scientific">Catenaria anguillulae PL171</name>
    <dbReference type="NCBI Taxonomy" id="765915"/>
    <lineage>
        <taxon>Eukaryota</taxon>
        <taxon>Fungi</taxon>
        <taxon>Fungi incertae sedis</taxon>
        <taxon>Blastocladiomycota</taxon>
        <taxon>Blastocladiomycetes</taxon>
        <taxon>Blastocladiales</taxon>
        <taxon>Catenariaceae</taxon>
        <taxon>Catenaria</taxon>
    </lineage>
</organism>
<feature type="non-terminal residue" evidence="9">
    <location>
        <position position="240"/>
    </location>
</feature>
<gene>
    <name evidence="9" type="ORF">BCR44DRAFT_195321</name>
</gene>
<dbReference type="AlphaFoldDB" id="A0A1Y2HMF3"/>
<evidence type="ECO:0000256" key="6">
    <source>
        <dbReference type="RuleBase" id="RU003945"/>
    </source>
</evidence>
<dbReference type="InterPro" id="IPR028055">
    <property type="entry name" value="YidC/Oxa/ALB_C"/>
</dbReference>
<protein>
    <submittedName>
        <fullName evidence="9">60Kd inner membrane protein-domain-containing protein</fullName>
    </submittedName>
</protein>
<proteinExistence type="inferred from homology"/>
<keyword evidence="10" id="KW-1185">Reference proteome</keyword>
<dbReference type="GO" id="GO:0032979">
    <property type="term" value="P:protein insertion into mitochondrial inner membrane from matrix"/>
    <property type="evidence" value="ECO:0007669"/>
    <property type="project" value="TreeGrafter"/>
</dbReference>
<name>A0A1Y2HMF3_9FUNG</name>
<evidence type="ECO:0000256" key="4">
    <source>
        <dbReference type="ARBA" id="ARBA00022989"/>
    </source>
</evidence>
<keyword evidence="4 7" id="KW-1133">Transmembrane helix</keyword>
<evidence type="ECO:0000313" key="9">
    <source>
        <dbReference type="EMBL" id="ORZ35739.1"/>
    </source>
</evidence>
<evidence type="ECO:0000256" key="1">
    <source>
        <dbReference type="ARBA" id="ARBA00004141"/>
    </source>
</evidence>
<feature type="domain" description="Membrane insertase YidC/Oxa/ALB C-terminal" evidence="8">
    <location>
        <begin position="34"/>
        <end position="215"/>
    </location>
</feature>
<evidence type="ECO:0000313" key="10">
    <source>
        <dbReference type="Proteomes" id="UP000193411"/>
    </source>
</evidence>
<dbReference type="GO" id="GO:0032977">
    <property type="term" value="F:membrane insertase activity"/>
    <property type="evidence" value="ECO:0007669"/>
    <property type="project" value="InterPro"/>
</dbReference>
<evidence type="ECO:0000256" key="2">
    <source>
        <dbReference type="ARBA" id="ARBA00009877"/>
    </source>
</evidence>
<dbReference type="Pfam" id="PF02096">
    <property type="entry name" value="60KD_IMP"/>
    <property type="match status" value="1"/>
</dbReference>
<dbReference type="InterPro" id="IPR001708">
    <property type="entry name" value="YidC/ALB3/OXA1/COX18"/>
</dbReference>
<feature type="transmembrane region" description="Helical" evidence="7">
    <location>
        <begin position="181"/>
        <end position="202"/>
    </location>
</feature>
<dbReference type="OrthoDB" id="2148490at2759"/>
<dbReference type="GO" id="GO:0005743">
    <property type="term" value="C:mitochondrial inner membrane"/>
    <property type="evidence" value="ECO:0007669"/>
    <property type="project" value="TreeGrafter"/>
</dbReference>
<sequence>MHSLRPLARAWSHSIAVELRSKSHANGWTFDRFQQEYKKQYAERLGKMYYENGIRPLFAILAPISQIPVWIAASLGLRQLCDPSLEKAAELAKIGLQNVPVELANSAFLWAPSLVVPDPTWIGPVMLASVHLANVHIAMRNRGASNDHQQEEPSAPVGATGVVEKAKAWDRQKMMLWGMRGVAVAMVPVAKTVPFALVVYWLTSAGFSLVQNVVFKVILARPMDPLPSVQPDTPSNNKNG</sequence>
<dbReference type="GO" id="GO:0033617">
    <property type="term" value="P:mitochondrial respiratory chain complex IV assembly"/>
    <property type="evidence" value="ECO:0007669"/>
    <property type="project" value="TreeGrafter"/>
</dbReference>
<dbReference type="CDD" id="cd20069">
    <property type="entry name" value="5TM_Oxa1-like"/>
    <property type="match status" value="1"/>
</dbReference>
<keyword evidence="3 6" id="KW-0812">Transmembrane</keyword>
<dbReference type="Proteomes" id="UP000193411">
    <property type="component" value="Unassembled WGS sequence"/>
</dbReference>
<comment type="subcellular location">
    <subcellularLocation>
        <location evidence="1 6">Membrane</location>
        <topology evidence="1 6">Multi-pass membrane protein</topology>
    </subcellularLocation>
</comment>
<evidence type="ECO:0000256" key="3">
    <source>
        <dbReference type="ARBA" id="ARBA00022692"/>
    </source>
</evidence>
<comment type="caution">
    <text evidence="9">The sequence shown here is derived from an EMBL/GenBank/DDBJ whole genome shotgun (WGS) entry which is preliminary data.</text>
</comment>
<reference evidence="9 10" key="1">
    <citation type="submission" date="2016-07" db="EMBL/GenBank/DDBJ databases">
        <title>Pervasive Adenine N6-methylation of Active Genes in Fungi.</title>
        <authorList>
            <consortium name="DOE Joint Genome Institute"/>
            <person name="Mondo S.J."/>
            <person name="Dannebaum R.O."/>
            <person name="Kuo R.C."/>
            <person name="Labutti K."/>
            <person name="Haridas S."/>
            <person name="Kuo A."/>
            <person name="Salamov A."/>
            <person name="Ahrendt S.R."/>
            <person name="Lipzen A."/>
            <person name="Sullivan W."/>
            <person name="Andreopoulos W.B."/>
            <person name="Clum A."/>
            <person name="Lindquist E."/>
            <person name="Daum C."/>
            <person name="Ramamoorthy G.K."/>
            <person name="Gryganskyi A."/>
            <person name="Culley D."/>
            <person name="Magnuson J.K."/>
            <person name="James T.Y."/>
            <person name="O'Malley M.A."/>
            <person name="Stajich J.E."/>
            <person name="Spatafora J.W."/>
            <person name="Visel A."/>
            <person name="Grigoriev I.V."/>
        </authorList>
    </citation>
    <scope>NUCLEOTIDE SEQUENCE [LARGE SCALE GENOMIC DNA]</scope>
    <source>
        <strain evidence="9 10">PL171</strain>
    </source>
</reference>
<dbReference type="EMBL" id="MCFL01000020">
    <property type="protein sequence ID" value="ORZ35739.1"/>
    <property type="molecule type" value="Genomic_DNA"/>
</dbReference>
<dbReference type="PANTHER" id="PTHR12428:SF65">
    <property type="entry name" value="CYTOCHROME C OXIDASE ASSEMBLY PROTEIN COX18, MITOCHONDRIAL"/>
    <property type="match status" value="1"/>
</dbReference>
<keyword evidence="5 7" id="KW-0472">Membrane</keyword>
<evidence type="ECO:0000256" key="5">
    <source>
        <dbReference type="ARBA" id="ARBA00023136"/>
    </source>
</evidence>
<accession>A0A1Y2HMF3</accession>